<accession>A0AAN6VJ90</accession>
<keyword evidence="5" id="KW-0378">Hydrolase</keyword>
<evidence type="ECO:0000259" key="9">
    <source>
        <dbReference type="PROSITE" id="PS51767"/>
    </source>
</evidence>
<feature type="domain" description="Peptidase A1" evidence="9">
    <location>
        <begin position="73"/>
        <end position="391"/>
    </location>
</feature>
<evidence type="ECO:0000313" key="11">
    <source>
        <dbReference type="Proteomes" id="UP001302745"/>
    </source>
</evidence>
<evidence type="ECO:0000256" key="6">
    <source>
        <dbReference type="PIRSR" id="PIRSR601461-1"/>
    </source>
</evidence>
<dbReference type="AlphaFoldDB" id="A0AAN6VJ90"/>
<keyword evidence="2" id="KW-0645">Protease</keyword>
<evidence type="ECO:0000256" key="2">
    <source>
        <dbReference type="ARBA" id="ARBA00022670"/>
    </source>
</evidence>
<evidence type="ECO:0000256" key="8">
    <source>
        <dbReference type="SAM" id="SignalP"/>
    </source>
</evidence>
<dbReference type="InterPro" id="IPR001461">
    <property type="entry name" value="Aspartic_peptidase_A1"/>
</dbReference>
<evidence type="ECO:0000256" key="3">
    <source>
        <dbReference type="ARBA" id="ARBA00022729"/>
    </source>
</evidence>
<reference evidence="10" key="1">
    <citation type="journal article" date="2023" name="Mol. Phylogenet. Evol.">
        <title>Genome-scale phylogeny and comparative genomics of the fungal order Sordariales.</title>
        <authorList>
            <person name="Hensen N."/>
            <person name="Bonometti L."/>
            <person name="Westerberg I."/>
            <person name="Brannstrom I.O."/>
            <person name="Guillou S."/>
            <person name="Cros-Aarteil S."/>
            <person name="Calhoun S."/>
            <person name="Haridas S."/>
            <person name="Kuo A."/>
            <person name="Mondo S."/>
            <person name="Pangilinan J."/>
            <person name="Riley R."/>
            <person name="LaButti K."/>
            <person name="Andreopoulos B."/>
            <person name="Lipzen A."/>
            <person name="Chen C."/>
            <person name="Yan M."/>
            <person name="Daum C."/>
            <person name="Ng V."/>
            <person name="Clum A."/>
            <person name="Steindorff A."/>
            <person name="Ohm R.A."/>
            <person name="Martin F."/>
            <person name="Silar P."/>
            <person name="Natvig D.O."/>
            <person name="Lalanne C."/>
            <person name="Gautier V."/>
            <person name="Ament-Velasquez S.L."/>
            <person name="Kruys A."/>
            <person name="Hutchinson M.I."/>
            <person name="Powell A.J."/>
            <person name="Barry K."/>
            <person name="Miller A.N."/>
            <person name="Grigoriev I.V."/>
            <person name="Debuchy R."/>
            <person name="Gladieux P."/>
            <person name="Hiltunen Thoren M."/>
            <person name="Johannesson H."/>
        </authorList>
    </citation>
    <scope>NUCLEOTIDE SEQUENCE</scope>
    <source>
        <strain evidence="10">CBS 538.74</strain>
    </source>
</reference>
<reference evidence="10" key="2">
    <citation type="submission" date="2023-05" db="EMBL/GenBank/DDBJ databases">
        <authorList>
            <consortium name="Lawrence Berkeley National Laboratory"/>
            <person name="Steindorff A."/>
            <person name="Hensen N."/>
            <person name="Bonometti L."/>
            <person name="Westerberg I."/>
            <person name="Brannstrom I.O."/>
            <person name="Guillou S."/>
            <person name="Cros-Aarteil S."/>
            <person name="Calhoun S."/>
            <person name="Haridas S."/>
            <person name="Kuo A."/>
            <person name="Mondo S."/>
            <person name="Pangilinan J."/>
            <person name="Riley R."/>
            <person name="Labutti K."/>
            <person name="Andreopoulos B."/>
            <person name="Lipzen A."/>
            <person name="Chen C."/>
            <person name="Yanf M."/>
            <person name="Daum C."/>
            <person name="Ng V."/>
            <person name="Clum A."/>
            <person name="Ohm R."/>
            <person name="Martin F."/>
            <person name="Silar P."/>
            <person name="Natvig D."/>
            <person name="Lalanne C."/>
            <person name="Gautier V."/>
            <person name="Ament-Velasquez S.L."/>
            <person name="Kruys A."/>
            <person name="Hutchinson M.I."/>
            <person name="Powell A.J."/>
            <person name="Barry K."/>
            <person name="Miller A.N."/>
            <person name="Grigoriev I.V."/>
            <person name="Debuchy R."/>
            <person name="Gladieux P."/>
            <person name="Thoren M.H."/>
            <person name="Johannesson H."/>
        </authorList>
    </citation>
    <scope>NUCLEOTIDE SEQUENCE</scope>
    <source>
        <strain evidence="10">CBS 538.74</strain>
    </source>
</reference>
<dbReference type="CDD" id="cd05474">
    <property type="entry name" value="SAP_like"/>
    <property type="match status" value="1"/>
</dbReference>
<evidence type="ECO:0000256" key="4">
    <source>
        <dbReference type="ARBA" id="ARBA00022750"/>
    </source>
</evidence>
<keyword evidence="3 8" id="KW-0732">Signal</keyword>
<dbReference type="EMBL" id="MU856969">
    <property type="protein sequence ID" value="KAK4152567.1"/>
    <property type="molecule type" value="Genomic_DNA"/>
</dbReference>
<dbReference type="InterPro" id="IPR033876">
    <property type="entry name" value="SAP-like"/>
</dbReference>
<evidence type="ECO:0000313" key="10">
    <source>
        <dbReference type="EMBL" id="KAK4152567.1"/>
    </source>
</evidence>
<keyword evidence="4" id="KW-0064">Aspartyl protease</keyword>
<dbReference type="PANTHER" id="PTHR47966">
    <property type="entry name" value="BETA-SITE APP-CLEAVING ENZYME, ISOFORM A-RELATED"/>
    <property type="match status" value="1"/>
</dbReference>
<dbReference type="Pfam" id="PF00026">
    <property type="entry name" value="Asp"/>
    <property type="match status" value="1"/>
</dbReference>
<evidence type="ECO:0000256" key="7">
    <source>
        <dbReference type="SAM" id="MobiDB-lite"/>
    </source>
</evidence>
<dbReference type="Proteomes" id="UP001302745">
    <property type="component" value="Unassembled WGS sequence"/>
</dbReference>
<feature type="chain" id="PRO_5042901857" evidence="8">
    <location>
        <begin position="18"/>
        <end position="735"/>
    </location>
</feature>
<dbReference type="SUPFAM" id="SSF50630">
    <property type="entry name" value="Acid proteases"/>
    <property type="match status" value="1"/>
</dbReference>
<comment type="caution">
    <text evidence="10">The sequence shown here is derived from an EMBL/GenBank/DDBJ whole genome shotgun (WGS) entry which is preliminary data.</text>
</comment>
<feature type="region of interest" description="Disordered" evidence="7">
    <location>
        <begin position="411"/>
        <end position="545"/>
    </location>
</feature>
<gene>
    <name evidence="10" type="ORF">C8A00DRAFT_16115</name>
</gene>
<evidence type="ECO:0000256" key="5">
    <source>
        <dbReference type="ARBA" id="ARBA00022801"/>
    </source>
</evidence>
<dbReference type="InterPro" id="IPR033121">
    <property type="entry name" value="PEPTIDASE_A1"/>
</dbReference>
<feature type="active site" evidence="6">
    <location>
        <position position="91"/>
    </location>
</feature>
<name>A0AAN6VJ90_9PEZI</name>
<sequence length="735" mass="75035">MSFALYTAALLPVAVLGSGILASNDNRMVQQDGLIRYPIIPKQGGPLFGNKPSNLTKRQVDTDSLAQRSGTLYTIEVVLGTPGQAVPVQFDTGSSELWVNPVCSKSTTPDFCNAQPRFTESSTLVDLGVQGGVTYGTGYTDFEYVADYVSIGSARITQQIFGVAYDSAHAVVGLMGAGPDLGGWDNGYPLVVDSLAEQGLTNSRAFSMDLRGFDSARGSVIFGGIDTKKYSGNLVKRPIIPAAQSPDGLTRFWVYVNGISVNQPDGNVVDIYKTPAGGKGQPVLLDSGYTLSALPPPIFKKLVAAFPSAEYVPNADLYVVDCLDPGQGGSLDFTFGDTVINVRYYDFVWHYPDTSACVIGAFPDDFPVLGDTFLRSAFVVYDWDNRMIHLAQSADCGTNLVPIGSGPDSVPSVIGECDRSTSTSTSSSTDATSTSTSSSSSTDATSTSTSSSSSTDATSTSTSTSSSTDTTSTSTSSSSTDVTSTSTSSTDATSTSTSDSSSTVPTSTSTSSSSSSTSGSTSTASVSTSTITSTSSATDTSASDITTTQPTITKSTVTYKTTTTRTITSCGPTVTNCPLNHVTTEVITATTAICPETTGTYTIHKTLTCSAHDADSGCAPGATRKTSTLTVTVSPLAPTERTTHVVPGCTPGATGPSVCAQCGTGAAGPTTLVVAAVPTVTAAACTSCAGQKGNGTATATAKSTNGVVTAGATRAAWAQGLGAVVVGGLLMAVMG</sequence>
<dbReference type="Gene3D" id="2.40.70.10">
    <property type="entry name" value="Acid Proteases"/>
    <property type="match status" value="2"/>
</dbReference>
<dbReference type="PROSITE" id="PS51767">
    <property type="entry name" value="PEPTIDASE_A1"/>
    <property type="match status" value="1"/>
</dbReference>
<dbReference type="PRINTS" id="PR00792">
    <property type="entry name" value="PEPSIN"/>
</dbReference>
<feature type="active site" evidence="6">
    <location>
        <position position="286"/>
    </location>
</feature>
<protein>
    <submittedName>
        <fullName evidence="10">Aspartic peptidase domain-containing protein</fullName>
    </submittedName>
</protein>
<feature type="compositionally biased region" description="Low complexity" evidence="7">
    <location>
        <begin position="420"/>
        <end position="545"/>
    </location>
</feature>
<dbReference type="PANTHER" id="PTHR47966:SF65">
    <property type="entry name" value="ASPARTIC-TYPE ENDOPEPTIDASE"/>
    <property type="match status" value="1"/>
</dbReference>
<dbReference type="InterPro" id="IPR021109">
    <property type="entry name" value="Peptidase_aspartic_dom_sf"/>
</dbReference>
<dbReference type="GO" id="GO:0006508">
    <property type="term" value="P:proteolysis"/>
    <property type="evidence" value="ECO:0007669"/>
    <property type="project" value="UniProtKB-KW"/>
</dbReference>
<feature type="signal peptide" evidence="8">
    <location>
        <begin position="1"/>
        <end position="17"/>
    </location>
</feature>
<dbReference type="GO" id="GO:0004190">
    <property type="term" value="F:aspartic-type endopeptidase activity"/>
    <property type="evidence" value="ECO:0007669"/>
    <property type="project" value="UniProtKB-KW"/>
</dbReference>
<comment type="similarity">
    <text evidence="1">Belongs to the peptidase A1 family.</text>
</comment>
<organism evidence="10 11">
    <name type="scientific">Chaetomidium leptoderma</name>
    <dbReference type="NCBI Taxonomy" id="669021"/>
    <lineage>
        <taxon>Eukaryota</taxon>
        <taxon>Fungi</taxon>
        <taxon>Dikarya</taxon>
        <taxon>Ascomycota</taxon>
        <taxon>Pezizomycotina</taxon>
        <taxon>Sordariomycetes</taxon>
        <taxon>Sordariomycetidae</taxon>
        <taxon>Sordariales</taxon>
        <taxon>Chaetomiaceae</taxon>
        <taxon>Chaetomidium</taxon>
    </lineage>
</organism>
<keyword evidence="11" id="KW-1185">Reference proteome</keyword>
<proteinExistence type="inferred from homology"/>
<evidence type="ECO:0000256" key="1">
    <source>
        <dbReference type="ARBA" id="ARBA00007447"/>
    </source>
</evidence>